<evidence type="ECO:0000256" key="1">
    <source>
        <dbReference type="SAM" id="Phobius"/>
    </source>
</evidence>
<dbReference type="RefSeq" id="WP_285577578.1">
    <property type="nucleotide sequence ID" value="NZ_BSDE01000008.1"/>
</dbReference>
<organism evidence="2 3">
    <name type="scientific">Geothrix limicola</name>
    <dbReference type="NCBI Taxonomy" id="2927978"/>
    <lineage>
        <taxon>Bacteria</taxon>
        <taxon>Pseudomonadati</taxon>
        <taxon>Acidobacteriota</taxon>
        <taxon>Holophagae</taxon>
        <taxon>Holophagales</taxon>
        <taxon>Holophagaceae</taxon>
        <taxon>Geothrix</taxon>
    </lineage>
</organism>
<dbReference type="Proteomes" id="UP001165069">
    <property type="component" value="Unassembled WGS sequence"/>
</dbReference>
<sequence length="304" mass="33984">MASSSEPQPSVIRGLLAVLVGFGLMAFLACSRSADSHAKEHAMTGSAGHAKIVFLHHSTGEVIWNGGLPQFIQGWNAAHGTQYEITEMNYSSALGGRTTLRRLLPERIFNKVVGGRYPWDNYPYDYWNLWVKHRGENRDRSELNLDDLARTYDVIVFKHCFPVSLVKADDGAADVSSPKKTLANYKLQYEALKQRMHEFPQVRFIVWTGAAQTQACSSPEEAERARQFTTWVKEVWDEPGDNIFVWDFHGLETEGGLYLKPEFASAPDDPHPTRALGAKAAPLLGQRIVDVIEGRGDQVSPKGR</sequence>
<accession>A0ABQ5QJG9</accession>
<keyword evidence="3" id="KW-1185">Reference proteome</keyword>
<feature type="transmembrane region" description="Helical" evidence="1">
    <location>
        <begin position="12"/>
        <end position="30"/>
    </location>
</feature>
<name>A0ABQ5QJG9_9BACT</name>
<reference evidence="2 3" key="1">
    <citation type="journal article" date="2023" name="Antonie Van Leeuwenhoek">
        <title>Mesoterricola silvestris gen. nov., sp. nov., Mesoterricola sediminis sp. nov., Geothrix oryzae sp. nov., Geothrix edaphica sp. nov., Geothrix rubra sp. nov., and Geothrix limicola sp. nov., six novel members of Acidobacteriota isolated from soils.</title>
        <authorList>
            <person name="Itoh H."/>
            <person name="Sugisawa Y."/>
            <person name="Mise K."/>
            <person name="Xu Z."/>
            <person name="Kuniyasu M."/>
            <person name="Ushijima N."/>
            <person name="Kawano K."/>
            <person name="Kobayashi E."/>
            <person name="Shiratori Y."/>
            <person name="Masuda Y."/>
            <person name="Senoo K."/>
        </authorList>
    </citation>
    <scope>NUCLEOTIDE SEQUENCE [LARGE SCALE GENOMIC DNA]</scope>
    <source>
        <strain evidence="2 3">Red804</strain>
    </source>
</reference>
<dbReference type="EMBL" id="BSDE01000008">
    <property type="protein sequence ID" value="GLH74843.1"/>
    <property type="molecule type" value="Genomic_DNA"/>
</dbReference>
<proteinExistence type="predicted"/>
<comment type="caution">
    <text evidence="2">The sequence shown here is derived from an EMBL/GenBank/DDBJ whole genome shotgun (WGS) entry which is preliminary data.</text>
</comment>
<protein>
    <recommendedName>
        <fullName evidence="4">SGNH/GDSL hydrolase family protein</fullName>
    </recommendedName>
</protein>
<keyword evidence="1" id="KW-0812">Transmembrane</keyword>
<keyword evidence="1" id="KW-1133">Transmembrane helix</keyword>
<gene>
    <name evidence="2" type="ORF">GETHLI_33450</name>
</gene>
<evidence type="ECO:0000313" key="3">
    <source>
        <dbReference type="Proteomes" id="UP001165069"/>
    </source>
</evidence>
<evidence type="ECO:0008006" key="4">
    <source>
        <dbReference type="Google" id="ProtNLM"/>
    </source>
</evidence>
<evidence type="ECO:0000313" key="2">
    <source>
        <dbReference type="EMBL" id="GLH74843.1"/>
    </source>
</evidence>
<keyword evidence="1" id="KW-0472">Membrane</keyword>